<dbReference type="EMBL" id="FOAB01000006">
    <property type="protein sequence ID" value="SEL83517.1"/>
    <property type="molecule type" value="Genomic_DNA"/>
</dbReference>
<proteinExistence type="predicted"/>
<dbReference type="InterPro" id="IPR025060">
    <property type="entry name" value="DUF3999"/>
</dbReference>
<organism evidence="2 3">
    <name type="scientific">Aquimarina amphilecti</name>
    <dbReference type="NCBI Taxonomy" id="1038014"/>
    <lineage>
        <taxon>Bacteria</taxon>
        <taxon>Pseudomonadati</taxon>
        <taxon>Bacteroidota</taxon>
        <taxon>Flavobacteriia</taxon>
        <taxon>Flavobacteriales</taxon>
        <taxon>Flavobacteriaceae</taxon>
        <taxon>Aquimarina</taxon>
    </lineage>
</organism>
<evidence type="ECO:0000313" key="3">
    <source>
        <dbReference type="Proteomes" id="UP000198521"/>
    </source>
</evidence>
<dbReference type="RefSeq" id="WP_091410682.1">
    <property type="nucleotide sequence ID" value="NZ_FOAB01000006.1"/>
</dbReference>
<gene>
    <name evidence="2" type="ORF">SAMN04487910_3412</name>
</gene>
<sequence>MKLKINIVQWLLFLVCLQTYAQIDKYAYKRELLDVSDDWHAIVLPDAIFKNVSSDLSDIRIYGITKETDTVEAPYLLEQKKPKISSKNIGFKYVNKSTTNKGSFITFKVTLDAVINQVQLSFEQDNFDRLIKVEGSQNLKDWYTVVDDYRVLSVKNELTEYSFTTLKFPDSKYTYYRVFVKGKDAPDVKKAEITLKEKQEGSYKRFTVKAIKTIEQNKSTILTIDLDTPVPVSYMKIKANNTFDYYRPFRVTYLRDSIHRESGWKYDYQHMTSGILNSIEENEFNFYSTITNKIKIVVNNQDNEPLDIDEVLIKGFDYELITRFNTSANYFLTYGNKGISKPSYDLQYMTERVPEKLVKLKLGAEQIIPKNEKETIEPLFENKIWLWGIMLVIIGLLGGFTLMMMKKK</sequence>
<dbReference type="Pfam" id="PF13163">
    <property type="entry name" value="DUF3999"/>
    <property type="match status" value="1"/>
</dbReference>
<feature type="transmembrane region" description="Helical" evidence="1">
    <location>
        <begin position="384"/>
        <end position="405"/>
    </location>
</feature>
<dbReference type="Proteomes" id="UP000198521">
    <property type="component" value="Unassembled WGS sequence"/>
</dbReference>
<evidence type="ECO:0000256" key="1">
    <source>
        <dbReference type="SAM" id="Phobius"/>
    </source>
</evidence>
<evidence type="ECO:0000313" key="2">
    <source>
        <dbReference type="EMBL" id="SEL83517.1"/>
    </source>
</evidence>
<dbReference type="STRING" id="1038014.SAMN04487910_3412"/>
<reference evidence="3" key="1">
    <citation type="submission" date="2016-10" db="EMBL/GenBank/DDBJ databases">
        <authorList>
            <person name="Varghese N."/>
            <person name="Submissions S."/>
        </authorList>
    </citation>
    <scope>NUCLEOTIDE SEQUENCE [LARGE SCALE GENOMIC DNA]</scope>
    <source>
        <strain evidence="3">DSM 25232 / NCIMB 14723 / 92V</strain>
    </source>
</reference>
<evidence type="ECO:0008006" key="4">
    <source>
        <dbReference type="Google" id="ProtNLM"/>
    </source>
</evidence>
<keyword evidence="1" id="KW-0472">Membrane</keyword>
<keyword evidence="3" id="KW-1185">Reference proteome</keyword>
<keyword evidence="1" id="KW-0812">Transmembrane</keyword>
<keyword evidence="1" id="KW-1133">Transmembrane helix</keyword>
<dbReference type="AlphaFoldDB" id="A0A1H7TI72"/>
<name>A0A1H7TI72_AQUAM</name>
<accession>A0A1H7TI72</accession>
<protein>
    <recommendedName>
        <fullName evidence="4">DUF3999 domain-containing protein</fullName>
    </recommendedName>
</protein>
<dbReference type="OrthoDB" id="994644at2"/>